<sequence>MSSSAMLAGPVSYLALRKHTMPKGFLLKVLWAIQIPKRFPTYEGDYYGDIRCRRTLKLLCGVVTWSFVGLHFNKCVVIVGQKIRSNHLQQSLGKRSLLHLTSAS</sequence>
<dbReference type="EMBL" id="JYDJ01000225">
    <property type="protein sequence ID" value="KRX39688.1"/>
    <property type="molecule type" value="Genomic_DNA"/>
</dbReference>
<proteinExistence type="predicted"/>
<keyword evidence="2" id="KW-1185">Reference proteome</keyword>
<name>A0A0V0TKY1_9BILA</name>
<dbReference type="AlphaFoldDB" id="A0A0V0TKY1"/>
<gene>
    <name evidence="1" type="ORF">T05_7310</name>
</gene>
<comment type="caution">
    <text evidence="1">The sequence shown here is derived from an EMBL/GenBank/DDBJ whole genome shotgun (WGS) entry which is preliminary data.</text>
</comment>
<protein>
    <submittedName>
        <fullName evidence="1">Uncharacterized protein</fullName>
    </submittedName>
</protein>
<organism evidence="1 2">
    <name type="scientific">Trichinella murrelli</name>
    <dbReference type="NCBI Taxonomy" id="144512"/>
    <lineage>
        <taxon>Eukaryota</taxon>
        <taxon>Metazoa</taxon>
        <taxon>Ecdysozoa</taxon>
        <taxon>Nematoda</taxon>
        <taxon>Enoplea</taxon>
        <taxon>Dorylaimia</taxon>
        <taxon>Trichinellida</taxon>
        <taxon>Trichinellidae</taxon>
        <taxon>Trichinella</taxon>
    </lineage>
</organism>
<dbReference type="Proteomes" id="UP000055048">
    <property type="component" value="Unassembled WGS sequence"/>
</dbReference>
<accession>A0A0V0TKY1</accession>
<evidence type="ECO:0000313" key="2">
    <source>
        <dbReference type="Proteomes" id="UP000055048"/>
    </source>
</evidence>
<reference evidence="1 2" key="1">
    <citation type="submission" date="2015-01" db="EMBL/GenBank/DDBJ databases">
        <title>Evolution of Trichinella species and genotypes.</title>
        <authorList>
            <person name="Korhonen P.K."/>
            <person name="Edoardo P."/>
            <person name="Giuseppe L.R."/>
            <person name="Gasser R.B."/>
        </authorList>
    </citation>
    <scope>NUCLEOTIDE SEQUENCE [LARGE SCALE GENOMIC DNA]</scope>
    <source>
        <strain evidence="1">ISS417</strain>
    </source>
</reference>
<evidence type="ECO:0000313" key="1">
    <source>
        <dbReference type="EMBL" id="KRX39688.1"/>
    </source>
</evidence>